<evidence type="ECO:0000259" key="2">
    <source>
        <dbReference type="Pfam" id="PF13231"/>
    </source>
</evidence>
<dbReference type="STRING" id="1891926.Fuma_05601"/>
<reference evidence="3 4" key="1">
    <citation type="journal article" date="2016" name="Front. Microbiol.">
        <title>Fuerstia marisgermanicae gen. nov., sp. nov., an Unusual Member of the Phylum Planctomycetes from the German Wadden Sea.</title>
        <authorList>
            <person name="Kohn T."/>
            <person name="Heuer A."/>
            <person name="Jogler M."/>
            <person name="Vollmers J."/>
            <person name="Boedeker C."/>
            <person name="Bunk B."/>
            <person name="Rast P."/>
            <person name="Borchert D."/>
            <person name="Glockner I."/>
            <person name="Freese H.M."/>
            <person name="Klenk H.P."/>
            <person name="Overmann J."/>
            <person name="Kaster A.K."/>
            <person name="Rohde M."/>
            <person name="Wiegand S."/>
            <person name="Jogler C."/>
        </authorList>
    </citation>
    <scope>NUCLEOTIDE SEQUENCE [LARGE SCALE GENOMIC DNA]</scope>
    <source>
        <strain evidence="3 4">NH11</strain>
    </source>
</reference>
<feature type="transmembrane region" description="Helical" evidence="1">
    <location>
        <begin position="15"/>
        <end position="35"/>
    </location>
</feature>
<feature type="domain" description="Glycosyltransferase RgtA/B/C/D-like" evidence="2">
    <location>
        <begin position="85"/>
        <end position="236"/>
    </location>
</feature>
<feature type="transmembrane region" description="Helical" evidence="1">
    <location>
        <begin position="98"/>
        <end position="116"/>
    </location>
</feature>
<feature type="transmembrane region" description="Helical" evidence="1">
    <location>
        <begin position="340"/>
        <end position="360"/>
    </location>
</feature>
<protein>
    <submittedName>
        <fullName evidence="3">Putative membrane protein</fullName>
    </submittedName>
</protein>
<feature type="transmembrane region" description="Helical" evidence="1">
    <location>
        <begin position="155"/>
        <end position="172"/>
    </location>
</feature>
<gene>
    <name evidence="3" type="ORF">Fuma_05601</name>
</gene>
<name>A0A1P8WPH3_9PLAN</name>
<feature type="transmembrane region" description="Helical" evidence="1">
    <location>
        <begin position="225"/>
        <end position="245"/>
    </location>
</feature>
<evidence type="ECO:0000313" key="3">
    <source>
        <dbReference type="EMBL" id="APZ95938.1"/>
    </source>
</evidence>
<dbReference type="InterPro" id="IPR038731">
    <property type="entry name" value="RgtA/B/C-like"/>
</dbReference>
<dbReference type="Proteomes" id="UP000187735">
    <property type="component" value="Chromosome"/>
</dbReference>
<proteinExistence type="predicted"/>
<evidence type="ECO:0000313" key="4">
    <source>
        <dbReference type="Proteomes" id="UP000187735"/>
    </source>
</evidence>
<evidence type="ECO:0000256" key="1">
    <source>
        <dbReference type="SAM" id="Phobius"/>
    </source>
</evidence>
<dbReference type="AlphaFoldDB" id="A0A1P8WPH3"/>
<sequence>MEISQKISRGERRKVLGLFWTGFTVRVSLLLLLHFSGVERSLRLTKDAFLYDSLGRQIADYYRSSGKTAWPSRVTGVIDHLYEHVVGIIYYMSGDSMMAVRLINALAGSLVILCVWRMARYITDPKTALRCATWACYFPTQLYYSCLPVRDSHSTLAMAMIFLGMTAIASGGRGRHVAALPIGLVLTAGYRGYVAGVLLFLVPASWLVSFLVVKSRNKSKFVQRIVVLSFLFVPIMASVGVEKVFTTGKAAQMTDLDYWNSTRVKMNRGSGAVYNSDIPEIGKNVVDTVTGVAIGIYFFFVSLNPSEMDSVRQWMAIPEVAIVLYMIPKMYRGFRRILKYHRFQCFSLLFVAFAITFAYSSVTTNAGPLMRWRLQVANVYILIAAIGYAKNYTPELLRKSAGRVQPAEQHWQALTPAGTEVRT</sequence>
<accession>A0A1P8WPH3</accession>
<keyword evidence="1" id="KW-1133">Transmembrane helix</keyword>
<feature type="transmembrane region" description="Helical" evidence="1">
    <location>
        <begin position="192"/>
        <end position="213"/>
    </location>
</feature>
<keyword evidence="4" id="KW-1185">Reference proteome</keyword>
<keyword evidence="1" id="KW-0812">Transmembrane</keyword>
<feature type="transmembrane region" description="Helical" evidence="1">
    <location>
        <begin position="372"/>
        <end position="389"/>
    </location>
</feature>
<dbReference type="KEGG" id="fmr:Fuma_05601"/>
<organism evidence="3 4">
    <name type="scientific">Fuerstiella marisgermanici</name>
    <dbReference type="NCBI Taxonomy" id="1891926"/>
    <lineage>
        <taxon>Bacteria</taxon>
        <taxon>Pseudomonadati</taxon>
        <taxon>Planctomycetota</taxon>
        <taxon>Planctomycetia</taxon>
        <taxon>Planctomycetales</taxon>
        <taxon>Planctomycetaceae</taxon>
        <taxon>Fuerstiella</taxon>
    </lineage>
</organism>
<dbReference type="EMBL" id="CP017641">
    <property type="protein sequence ID" value="APZ95938.1"/>
    <property type="molecule type" value="Genomic_DNA"/>
</dbReference>
<keyword evidence="1" id="KW-0472">Membrane</keyword>
<dbReference type="Pfam" id="PF13231">
    <property type="entry name" value="PMT_2"/>
    <property type="match status" value="1"/>
</dbReference>